<gene>
    <name evidence="3" type="ORF">G9C98_006671</name>
</gene>
<dbReference type="Proteomes" id="UP000729913">
    <property type="component" value="Unassembled WGS sequence"/>
</dbReference>
<dbReference type="EMBL" id="JAAOIC020000044">
    <property type="protein sequence ID" value="KAG8038344.1"/>
    <property type="molecule type" value="Genomic_DNA"/>
</dbReference>
<sequence length="375" mass="41920">MEEFLRASKKALEGLENFRKIKVVMGNESCDLDSAVCALVHGFWHFDKLKKEHVDDVAVIPLLNVTKRMFKIKTEVVYVMKENNIPLELLTFRDEIDLRELSERQMLELSLVDHHTLTDYDVSLAGSVVEVIDHRPQDTNWPWTGRDINLEKVGSWPILIDTSNFSESVARATQLDIQVMQELEKISTNTEPDGSSSSSSRSSTGCGDGSGKSTPLETQTNRNKIYSAILNAKTDISCLSPEDLILKDLKFVNGIPIPGLPILVEEFLNLNAALEALNSFTRERESQHQHRLTVILGMNLKGQVVKRDLGVFSFLPNDLENKIVKALESVDSGLDLSPSLSTSKENWSLKLYKQGNVRATRKQILPIIQSASAGC</sequence>
<feature type="domain" description="DHHA2" evidence="2">
    <location>
        <begin position="226"/>
        <end position="372"/>
    </location>
</feature>
<evidence type="ECO:0000256" key="1">
    <source>
        <dbReference type="SAM" id="MobiDB-lite"/>
    </source>
</evidence>
<dbReference type="Pfam" id="PF02833">
    <property type="entry name" value="DHHA2"/>
    <property type="match status" value="1"/>
</dbReference>
<evidence type="ECO:0000313" key="4">
    <source>
        <dbReference type="Proteomes" id="UP000729913"/>
    </source>
</evidence>
<dbReference type="PANTHER" id="PTHR12112">
    <property type="entry name" value="BNIP - RELATED"/>
    <property type="match status" value="1"/>
</dbReference>
<name>A0A8J5V931_9HYME</name>
<evidence type="ECO:0000259" key="2">
    <source>
        <dbReference type="SMART" id="SM01131"/>
    </source>
</evidence>
<reference evidence="3" key="1">
    <citation type="submission" date="2020-03" db="EMBL/GenBank/DDBJ databases">
        <authorList>
            <person name="Chebbi M.A."/>
            <person name="Drezen J.M."/>
        </authorList>
    </citation>
    <scope>NUCLEOTIDE SEQUENCE</scope>
    <source>
        <tissue evidence="3">Whole body</tissue>
    </source>
</reference>
<dbReference type="AlphaFoldDB" id="A0A8J5V931"/>
<dbReference type="PANTHER" id="PTHR12112:SF39">
    <property type="entry name" value="EG:152A3.5 PROTEIN (FBGN0003116_PN PROTEIN)"/>
    <property type="match status" value="1"/>
</dbReference>
<accession>A0A8J5V931</accession>
<dbReference type="SMART" id="SM01131">
    <property type="entry name" value="DHHA2"/>
    <property type="match status" value="1"/>
</dbReference>
<dbReference type="GO" id="GO:0004309">
    <property type="term" value="F:exopolyphosphatase activity"/>
    <property type="evidence" value="ECO:0007669"/>
    <property type="project" value="TreeGrafter"/>
</dbReference>
<dbReference type="OrthoDB" id="374045at2759"/>
<organism evidence="3 4">
    <name type="scientific">Cotesia typhae</name>
    <dbReference type="NCBI Taxonomy" id="2053667"/>
    <lineage>
        <taxon>Eukaryota</taxon>
        <taxon>Metazoa</taxon>
        <taxon>Ecdysozoa</taxon>
        <taxon>Arthropoda</taxon>
        <taxon>Hexapoda</taxon>
        <taxon>Insecta</taxon>
        <taxon>Pterygota</taxon>
        <taxon>Neoptera</taxon>
        <taxon>Endopterygota</taxon>
        <taxon>Hymenoptera</taxon>
        <taxon>Apocrita</taxon>
        <taxon>Ichneumonoidea</taxon>
        <taxon>Braconidae</taxon>
        <taxon>Microgastrinae</taxon>
        <taxon>Cotesia</taxon>
    </lineage>
</organism>
<feature type="region of interest" description="Disordered" evidence="1">
    <location>
        <begin position="187"/>
        <end position="218"/>
    </location>
</feature>
<protein>
    <recommendedName>
        <fullName evidence="2">DHHA2 domain-containing protein</fullName>
    </recommendedName>
</protein>
<dbReference type="InterPro" id="IPR004097">
    <property type="entry name" value="DHHA2"/>
</dbReference>
<reference evidence="3" key="2">
    <citation type="submission" date="2021-04" db="EMBL/GenBank/DDBJ databases">
        <title>Genome-wide patterns of bracovirus chromosomal integration into multiple host tissues during parasitism.</title>
        <authorList>
            <person name="Chebbi M.A.C."/>
        </authorList>
    </citation>
    <scope>NUCLEOTIDE SEQUENCE</scope>
    <source>
        <tissue evidence="3">Whole body</tissue>
    </source>
</reference>
<comment type="caution">
    <text evidence="3">The sequence shown here is derived from an EMBL/GenBank/DDBJ whole genome shotgun (WGS) entry which is preliminary data.</text>
</comment>
<proteinExistence type="predicted"/>
<evidence type="ECO:0000313" key="3">
    <source>
        <dbReference type="EMBL" id="KAG8038344.1"/>
    </source>
</evidence>
<feature type="compositionally biased region" description="Low complexity" evidence="1">
    <location>
        <begin position="194"/>
        <end position="205"/>
    </location>
</feature>
<keyword evidence="4" id="KW-1185">Reference proteome</keyword>
<dbReference type="GO" id="GO:0005737">
    <property type="term" value="C:cytoplasm"/>
    <property type="evidence" value="ECO:0007669"/>
    <property type="project" value="InterPro"/>
</dbReference>